<dbReference type="InterPro" id="IPR004564">
    <property type="entry name" value="OM_lipoprot_carrier_LolA-like"/>
</dbReference>
<organism evidence="3 4">
    <name type="scientific">Sphingobacterium humi</name>
    <dbReference type="NCBI Taxonomy" id="1796905"/>
    <lineage>
        <taxon>Bacteria</taxon>
        <taxon>Pseudomonadati</taxon>
        <taxon>Bacteroidota</taxon>
        <taxon>Sphingobacteriia</taxon>
        <taxon>Sphingobacteriales</taxon>
        <taxon>Sphingobacteriaceae</taxon>
        <taxon>Sphingobacterium</taxon>
    </lineage>
</organism>
<keyword evidence="4" id="KW-1185">Reference proteome</keyword>
<dbReference type="PANTHER" id="PTHR35869">
    <property type="entry name" value="OUTER-MEMBRANE LIPOPROTEIN CARRIER PROTEIN"/>
    <property type="match status" value="1"/>
</dbReference>
<evidence type="ECO:0000313" key="3">
    <source>
        <dbReference type="EMBL" id="MVZ62556.1"/>
    </source>
</evidence>
<accession>A0A6N8KZP3</accession>
<dbReference type="InterPro" id="IPR029046">
    <property type="entry name" value="LolA/LolB/LppX"/>
</dbReference>
<dbReference type="Proteomes" id="UP000435036">
    <property type="component" value="Unassembled WGS sequence"/>
</dbReference>
<name>A0A6N8KZP3_9SPHI</name>
<sequence>MHMDKLKGLLFTVLLIWGSTLQAQTKMSATEASSFKQKVEKQAQSTNSITADFDASKQVSVLKQPSTNSGKFRLKGNKLLWKYDAPQENAMLFDQDKLYMRDEKGKKSTIDLNKNRRFRQLQSLMTETNKGNVFDEANFIIQFFKTNADKIAILTPKNKDMARFIKEVVLTFKANEYSVSEIKIVEKTDDFTVFKLKNKKFNSNIPDSEFKL</sequence>
<keyword evidence="1 2" id="KW-0732">Signal</keyword>
<evidence type="ECO:0000313" key="4">
    <source>
        <dbReference type="Proteomes" id="UP000435036"/>
    </source>
</evidence>
<reference evidence="3 4" key="1">
    <citation type="submission" date="2019-12" db="EMBL/GenBank/DDBJ databases">
        <authorList>
            <person name="Dong K."/>
        </authorList>
    </citation>
    <scope>NUCLEOTIDE SEQUENCE [LARGE SCALE GENOMIC DNA]</scope>
    <source>
        <strain evidence="3 4">JCM 31225</strain>
    </source>
</reference>
<dbReference type="PANTHER" id="PTHR35869:SF1">
    <property type="entry name" value="OUTER-MEMBRANE LIPOPROTEIN CARRIER PROTEIN"/>
    <property type="match status" value="1"/>
</dbReference>
<dbReference type="EMBL" id="WSQA01000007">
    <property type="protein sequence ID" value="MVZ62556.1"/>
    <property type="molecule type" value="Genomic_DNA"/>
</dbReference>
<evidence type="ECO:0000256" key="1">
    <source>
        <dbReference type="ARBA" id="ARBA00022729"/>
    </source>
</evidence>
<dbReference type="AlphaFoldDB" id="A0A6N8KZP3"/>
<dbReference type="Pfam" id="PF03548">
    <property type="entry name" value="LolA"/>
    <property type="match status" value="1"/>
</dbReference>
<proteinExistence type="predicted"/>
<comment type="caution">
    <text evidence="3">The sequence shown here is derived from an EMBL/GenBank/DDBJ whole genome shotgun (WGS) entry which is preliminary data.</text>
</comment>
<dbReference type="Gene3D" id="2.50.20.10">
    <property type="entry name" value="Lipoprotein localisation LolA/LolB/LppX"/>
    <property type="match status" value="1"/>
</dbReference>
<feature type="chain" id="PRO_5027093512" description="Outer membrane lipoprotein carrier protein LolA" evidence="2">
    <location>
        <begin position="24"/>
        <end position="212"/>
    </location>
</feature>
<feature type="signal peptide" evidence="2">
    <location>
        <begin position="1"/>
        <end position="23"/>
    </location>
</feature>
<evidence type="ECO:0000256" key="2">
    <source>
        <dbReference type="SAM" id="SignalP"/>
    </source>
</evidence>
<dbReference type="CDD" id="cd16325">
    <property type="entry name" value="LolA"/>
    <property type="match status" value="1"/>
</dbReference>
<evidence type="ECO:0008006" key="5">
    <source>
        <dbReference type="Google" id="ProtNLM"/>
    </source>
</evidence>
<protein>
    <recommendedName>
        <fullName evidence="5">Outer membrane lipoprotein carrier protein LolA</fullName>
    </recommendedName>
</protein>
<gene>
    <name evidence="3" type="ORF">GQF63_11015</name>
</gene>
<dbReference type="SUPFAM" id="SSF89392">
    <property type="entry name" value="Prokaryotic lipoproteins and lipoprotein localization factors"/>
    <property type="match status" value="1"/>
</dbReference>